<evidence type="ECO:0000313" key="8">
    <source>
        <dbReference type="Proteomes" id="UP001054857"/>
    </source>
</evidence>
<keyword evidence="8" id="KW-1185">Reference proteome</keyword>
<dbReference type="GO" id="GO:0010387">
    <property type="term" value="P:COP9 signalosome assembly"/>
    <property type="evidence" value="ECO:0007669"/>
    <property type="project" value="InterPro"/>
</dbReference>
<evidence type="ECO:0000313" key="7">
    <source>
        <dbReference type="EMBL" id="GFR42670.1"/>
    </source>
</evidence>
<gene>
    <name evidence="7" type="ORF">Agub_g3481</name>
</gene>
<feature type="domain" description="CSN8/PSMD8/EIF3K" evidence="6">
    <location>
        <begin position="39"/>
        <end position="160"/>
    </location>
</feature>
<keyword evidence="4" id="KW-0736">Signalosome</keyword>
<dbReference type="EMBL" id="BMAR01000003">
    <property type="protein sequence ID" value="GFR42670.1"/>
    <property type="molecule type" value="Genomic_DNA"/>
</dbReference>
<dbReference type="AlphaFoldDB" id="A0AAD3DIZ5"/>
<evidence type="ECO:0000256" key="3">
    <source>
        <dbReference type="ARBA" id="ARBA00022490"/>
    </source>
</evidence>
<dbReference type="PANTHER" id="PTHR13339:SF0">
    <property type="entry name" value="COP9 SIGNALOSOME COMPLEX SUBUNIT 8"/>
    <property type="match status" value="1"/>
</dbReference>
<accession>A0AAD3DIZ5</accession>
<comment type="subcellular location">
    <subcellularLocation>
        <location evidence="2">Cytoplasm</location>
    </subcellularLocation>
    <subcellularLocation>
        <location evidence="1">Nucleus</location>
    </subcellularLocation>
</comment>
<dbReference type="InterPro" id="IPR033464">
    <property type="entry name" value="CSN8_PSD8_EIF3K"/>
</dbReference>
<protein>
    <recommendedName>
        <fullName evidence="6">CSN8/PSMD8/EIF3K domain-containing protein</fullName>
    </recommendedName>
</protein>
<dbReference type="PANTHER" id="PTHR13339">
    <property type="entry name" value="COP9 SIGNALOSOME COMPLEX SUBUNIT 8"/>
    <property type="match status" value="1"/>
</dbReference>
<name>A0AAD3DIZ5_9CHLO</name>
<evidence type="ECO:0000259" key="6">
    <source>
        <dbReference type="Pfam" id="PF10075"/>
    </source>
</evidence>
<dbReference type="InterPro" id="IPR033205">
    <property type="entry name" value="COP9_CSN8"/>
</dbReference>
<keyword evidence="3" id="KW-0963">Cytoplasm</keyword>
<dbReference type="Pfam" id="PF10075">
    <property type="entry name" value="CSN8_PSD8_EIF3K"/>
    <property type="match status" value="1"/>
</dbReference>
<evidence type="ECO:0000256" key="4">
    <source>
        <dbReference type="ARBA" id="ARBA00022790"/>
    </source>
</evidence>
<sequence length="199" mass="21035">MEQVNAALQNEDYSAVAGLLDEAELRSPSTTVLADGWPAALHLLAHVYNGDLPDARMLYKRLPDTVKADPQVSAAWRLLQCAWQGNSEGVWRALRAGPWSPPAAPLATALGERLRVRQLDLVAAAYSHVTPARLAALCGCSEEEAVAAAQARGWKLATEGGGGEGGVAALEVVAPPVSRGELDSLAALEQLSVYMTQLE</sequence>
<evidence type="ECO:0000256" key="5">
    <source>
        <dbReference type="ARBA" id="ARBA00023242"/>
    </source>
</evidence>
<dbReference type="GO" id="GO:0000338">
    <property type="term" value="P:protein deneddylation"/>
    <property type="evidence" value="ECO:0007669"/>
    <property type="project" value="InterPro"/>
</dbReference>
<evidence type="ECO:0000256" key="1">
    <source>
        <dbReference type="ARBA" id="ARBA00004123"/>
    </source>
</evidence>
<keyword evidence="5" id="KW-0539">Nucleus</keyword>
<comment type="caution">
    <text evidence="7">The sequence shown here is derived from an EMBL/GenBank/DDBJ whole genome shotgun (WGS) entry which is preliminary data.</text>
</comment>
<organism evidence="7 8">
    <name type="scientific">Astrephomene gubernaculifera</name>
    <dbReference type="NCBI Taxonomy" id="47775"/>
    <lineage>
        <taxon>Eukaryota</taxon>
        <taxon>Viridiplantae</taxon>
        <taxon>Chlorophyta</taxon>
        <taxon>core chlorophytes</taxon>
        <taxon>Chlorophyceae</taxon>
        <taxon>CS clade</taxon>
        <taxon>Chlamydomonadales</taxon>
        <taxon>Astrephomenaceae</taxon>
        <taxon>Astrephomene</taxon>
    </lineage>
</organism>
<dbReference type="Proteomes" id="UP001054857">
    <property type="component" value="Unassembled WGS sequence"/>
</dbReference>
<dbReference type="GO" id="GO:0008180">
    <property type="term" value="C:COP9 signalosome"/>
    <property type="evidence" value="ECO:0007669"/>
    <property type="project" value="UniProtKB-KW"/>
</dbReference>
<reference evidence="7 8" key="1">
    <citation type="journal article" date="2021" name="Sci. Rep.">
        <title>Genome sequencing of the multicellular alga Astrephomene provides insights into convergent evolution of germ-soma differentiation.</title>
        <authorList>
            <person name="Yamashita S."/>
            <person name="Yamamoto K."/>
            <person name="Matsuzaki R."/>
            <person name="Suzuki S."/>
            <person name="Yamaguchi H."/>
            <person name="Hirooka S."/>
            <person name="Minakuchi Y."/>
            <person name="Miyagishima S."/>
            <person name="Kawachi M."/>
            <person name="Toyoda A."/>
            <person name="Nozaki H."/>
        </authorList>
    </citation>
    <scope>NUCLEOTIDE SEQUENCE [LARGE SCALE GENOMIC DNA]</scope>
    <source>
        <strain evidence="7 8">NIES-4017</strain>
    </source>
</reference>
<dbReference type="GO" id="GO:0005737">
    <property type="term" value="C:cytoplasm"/>
    <property type="evidence" value="ECO:0007669"/>
    <property type="project" value="UniProtKB-SubCell"/>
</dbReference>
<proteinExistence type="predicted"/>
<dbReference type="Gene3D" id="1.25.40.990">
    <property type="match status" value="1"/>
</dbReference>
<evidence type="ECO:0000256" key="2">
    <source>
        <dbReference type="ARBA" id="ARBA00004496"/>
    </source>
</evidence>